<accession>A0A5C7IVM6</accession>
<proteinExistence type="predicted"/>
<dbReference type="AlphaFoldDB" id="A0A5C7IVM6"/>
<dbReference type="InterPro" id="IPR040256">
    <property type="entry name" value="At4g02000-like"/>
</dbReference>
<organism evidence="2 3">
    <name type="scientific">Acer yangbiense</name>
    <dbReference type="NCBI Taxonomy" id="1000413"/>
    <lineage>
        <taxon>Eukaryota</taxon>
        <taxon>Viridiplantae</taxon>
        <taxon>Streptophyta</taxon>
        <taxon>Embryophyta</taxon>
        <taxon>Tracheophyta</taxon>
        <taxon>Spermatophyta</taxon>
        <taxon>Magnoliopsida</taxon>
        <taxon>eudicotyledons</taxon>
        <taxon>Gunneridae</taxon>
        <taxon>Pentapetalae</taxon>
        <taxon>rosids</taxon>
        <taxon>malvids</taxon>
        <taxon>Sapindales</taxon>
        <taxon>Sapindaceae</taxon>
        <taxon>Hippocastanoideae</taxon>
        <taxon>Acereae</taxon>
        <taxon>Acer</taxon>
    </lineage>
</organism>
<dbReference type="EMBL" id="VAHF01000001">
    <property type="protein sequence ID" value="TXG72934.1"/>
    <property type="molecule type" value="Genomic_DNA"/>
</dbReference>
<dbReference type="Proteomes" id="UP000323000">
    <property type="component" value="Chromosome 1"/>
</dbReference>
<evidence type="ECO:0000313" key="2">
    <source>
        <dbReference type="EMBL" id="TXG72934.1"/>
    </source>
</evidence>
<dbReference type="PANTHER" id="PTHR31286">
    <property type="entry name" value="GLYCINE-RICH CELL WALL STRUCTURAL PROTEIN 1.8-LIKE"/>
    <property type="match status" value="1"/>
</dbReference>
<dbReference type="PANTHER" id="PTHR31286:SF167">
    <property type="entry name" value="OS09G0268800 PROTEIN"/>
    <property type="match status" value="1"/>
</dbReference>
<keyword evidence="3" id="KW-1185">Reference proteome</keyword>
<dbReference type="OrthoDB" id="2219495at2759"/>
<sequence>MDSMDISLLCASLSIDNHDAPVQLLDGNLMNDAKERLSLSLVGKILSNKMVNRDAFMRVIGKIWQVRHGVDIESIASNMFSFQFRDKFDLERVLSGGPWSFDNALIAMERPEGKGSIDSLNFYWADFWVQIHQVPLICMTKEIGRFLGGMIGQVLEVDGGASGDCVRKFLRVRVRVNISNSLKRCLRVDNLGDGAETIMILIYERLPSHCLKCGMVNHITSECTDNEPIPIVEGKENFPFGIWLRATGYPRKINFHHNRRGIFSSLVDPESNWKNYRGKGKAVVMHSAKAGIEENRYEDNTSNTGPIHQAKEADGLTGNGTEKELINCKELVGETSEMLVGESVEEKCDTSFLISGDSTFGPQLFIPDNSQHIEKEVFKAQVNPGRNVASSSEKSTVVSGGKRKLEAEVLNQVGTNKKSRLDEDIGLVNLEFEDGSGSSEKVTSIL</sequence>
<comment type="caution">
    <text evidence="2">The sequence shown here is derived from an EMBL/GenBank/DDBJ whole genome shotgun (WGS) entry which is preliminary data.</text>
</comment>
<evidence type="ECO:0000259" key="1">
    <source>
        <dbReference type="Pfam" id="PF14111"/>
    </source>
</evidence>
<dbReference type="Pfam" id="PF14111">
    <property type="entry name" value="DUF4283"/>
    <property type="match status" value="1"/>
</dbReference>
<protein>
    <recommendedName>
        <fullName evidence="1">DUF4283 domain-containing protein</fullName>
    </recommendedName>
</protein>
<evidence type="ECO:0000313" key="3">
    <source>
        <dbReference type="Proteomes" id="UP000323000"/>
    </source>
</evidence>
<feature type="domain" description="DUF4283" evidence="1">
    <location>
        <begin position="34"/>
        <end position="109"/>
    </location>
</feature>
<name>A0A5C7IVM6_9ROSI</name>
<dbReference type="InterPro" id="IPR025558">
    <property type="entry name" value="DUF4283"/>
</dbReference>
<reference evidence="3" key="1">
    <citation type="journal article" date="2019" name="Gigascience">
        <title>De novo genome assembly of the endangered Acer yangbiense, a plant species with extremely small populations endemic to Yunnan Province, China.</title>
        <authorList>
            <person name="Yang J."/>
            <person name="Wariss H.M."/>
            <person name="Tao L."/>
            <person name="Zhang R."/>
            <person name="Yun Q."/>
            <person name="Hollingsworth P."/>
            <person name="Dao Z."/>
            <person name="Luo G."/>
            <person name="Guo H."/>
            <person name="Ma Y."/>
            <person name="Sun W."/>
        </authorList>
    </citation>
    <scope>NUCLEOTIDE SEQUENCE [LARGE SCALE GENOMIC DNA]</scope>
    <source>
        <strain evidence="3">cv. Malutang</strain>
    </source>
</reference>
<gene>
    <name evidence="2" type="ORF">EZV62_001513</name>
</gene>